<dbReference type="Gene3D" id="3.60.40.10">
    <property type="entry name" value="PPM-type phosphatase domain"/>
    <property type="match status" value="1"/>
</dbReference>
<dbReference type="SUPFAM" id="SSF81606">
    <property type="entry name" value="PP2C-like"/>
    <property type="match status" value="1"/>
</dbReference>
<dbReference type="InterPro" id="IPR036457">
    <property type="entry name" value="PPM-type-like_dom_sf"/>
</dbReference>
<protein>
    <recommendedName>
        <fullName evidence="6">Protein-serine/threonine phosphatase</fullName>
    </recommendedName>
</protein>
<comment type="caution">
    <text evidence="4">The sequence shown here is derived from an EMBL/GenBank/DDBJ whole genome shotgun (WGS) entry which is preliminary data.</text>
</comment>
<feature type="domain" description="PPM-type phosphatase" evidence="3">
    <location>
        <begin position="38"/>
        <end position="405"/>
    </location>
</feature>
<evidence type="ECO:0008006" key="6">
    <source>
        <dbReference type="Google" id="ProtNLM"/>
    </source>
</evidence>
<dbReference type="GO" id="GO:0004722">
    <property type="term" value="F:protein serine/threonine phosphatase activity"/>
    <property type="evidence" value="ECO:0007669"/>
    <property type="project" value="InterPro"/>
</dbReference>
<evidence type="ECO:0000313" key="5">
    <source>
        <dbReference type="Proteomes" id="UP000886520"/>
    </source>
</evidence>
<dbReference type="CDD" id="cd00143">
    <property type="entry name" value="PP2Cc"/>
    <property type="match status" value="1"/>
</dbReference>
<keyword evidence="5" id="KW-1185">Reference proteome</keyword>
<evidence type="ECO:0000313" key="4">
    <source>
        <dbReference type="EMBL" id="KAI5068294.1"/>
    </source>
</evidence>
<dbReference type="InterPro" id="IPR000719">
    <property type="entry name" value="Prot_kinase_dom"/>
</dbReference>
<dbReference type="GO" id="GO:0005524">
    <property type="term" value="F:ATP binding"/>
    <property type="evidence" value="ECO:0007669"/>
    <property type="project" value="InterPro"/>
</dbReference>
<dbReference type="Pfam" id="PF00481">
    <property type="entry name" value="PP2C"/>
    <property type="match status" value="1"/>
</dbReference>
<evidence type="ECO:0000259" key="2">
    <source>
        <dbReference type="PROSITE" id="PS50011"/>
    </source>
</evidence>
<name>A0A9D4UIV1_ADICA</name>
<organism evidence="4 5">
    <name type="scientific">Adiantum capillus-veneris</name>
    <name type="common">Maidenhair fern</name>
    <dbReference type="NCBI Taxonomy" id="13818"/>
    <lineage>
        <taxon>Eukaryota</taxon>
        <taxon>Viridiplantae</taxon>
        <taxon>Streptophyta</taxon>
        <taxon>Embryophyta</taxon>
        <taxon>Tracheophyta</taxon>
        <taxon>Polypodiopsida</taxon>
        <taxon>Polypodiidae</taxon>
        <taxon>Polypodiales</taxon>
        <taxon>Pteridineae</taxon>
        <taxon>Pteridaceae</taxon>
        <taxon>Vittarioideae</taxon>
        <taxon>Adiantum</taxon>
    </lineage>
</organism>
<dbReference type="Proteomes" id="UP000886520">
    <property type="component" value="Chromosome 16"/>
</dbReference>
<feature type="signal peptide" evidence="1">
    <location>
        <begin position="1"/>
        <end position="26"/>
    </location>
</feature>
<dbReference type="GO" id="GO:0004672">
    <property type="term" value="F:protein kinase activity"/>
    <property type="evidence" value="ECO:0007669"/>
    <property type="project" value="InterPro"/>
</dbReference>
<dbReference type="Pfam" id="PF00069">
    <property type="entry name" value="Pkinase"/>
    <property type="match status" value="1"/>
</dbReference>
<evidence type="ECO:0000259" key="3">
    <source>
        <dbReference type="PROSITE" id="PS51746"/>
    </source>
</evidence>
<dbReference type="PROSITE" id="PS51746">
    <property type="entry name" value="PPM_2"/>
    <property type="match status" value="1"/>
</dbReference>
<dbReference type="InterPro" id="IPR008271">
    <property type="entry name" value="Ser/Thr_kinase_AS"/>
</dbReference>
<dbReference type="OrthoDB" id="10264738at2759"/>
<evidence type="ECO:0000256" key="1">
    <source>
        <dbReference type="SAM" id="SignalP"/>
    </source>
</evidence>
<dbReference type="AlphaFoldDB" id="A0A9D4UIV1"/>
<sequence>MDEQQLRRWHTTFIVLTLAIRVVSDAERVAWNNDSPSFCGVSQKQGRRPYQEDRIICMPDILLPGPGGCSSHVGLFGVFDGHNGAEASEYASTCLPHMLRHHTWSILMLESNHAGGDICLEPESAGGDLRDPSFLCVNERLWQRFTSGYEKMFFGNCEDTQLSTCWYRAVLKEAISRSLADLDSALRKNFNKKVHQSGTTAVVVLKVDSHLLVANIGDSQAFICSSFISADFFQSGIMEDAPEMNIYLSNEAAGRFVPSILTKELTVAHHPDRADEKFRIEAAGGFVSTWGGVARVNGQLAVSRALGDAMFKKFGVTAEPEFFGWQELTAEDLLLIITSDGIFETMRPQDVCNLLQDKYNLINSSLLDNELADSRLSYEALAITVTEAAYNSGSYDNLAAIVFPLASSSLAARTFRPTETLSSSRSLNEIISDKFSTGKEAPICYQLIDKARSGVVLPLENSVGPVSNVGEVYVMNSSALIKDTIEIGDVYKQSAGSAATLDIYHEHLICFRRPVLSDEDEACLNPETFSTYLRLIEAVPVLERSCTEMNVSDKVKSMELDNVYPYTSIHQRYILTENIGRGGFGEVWFAVMRSCSDVGATDIALHLKMVHDLHFGSKELKSDTLVRKLMESSTESTNDDPSQERFVLKRVMGEKGDSVYLSGLRERYFGEVFVNAMALRKSTNTNNHNTRAAQETEDGLNHIARYIETIQGKQEGDFWLVFKNEGYPLSSMLYTTDTTIEKDKGHVRVLEPSNWWRWLKSTKDGRREMRNLLHQLLLGVKACHDRNITHRDIKPENMMVRPTSMCLVHGEFNQLAGEFPCNLSMRIIDFGSAIDVYTLQNLYGSFGPTRYEQTEEYTPPESFLQRSWWKKHGIEAFRYDLWSIGVVMLELVLGTPHVFQIAARTRALLDKHLEGWGSSALNTAYMLRALMEMCILYPGKSGHQRPAAMDNSNLASWMCTEENLMLQIKNRDPLGMGYAS</sequence>
<accession>A0A9D4UIV1</accession>
<dbReference type="InterPro" id="IPR015655">
    <property type="entry name" value="PP2C"/>
</dbReference>
<dbReference type="SMART" id="SM00332">
    <property type="entry name" value="PP2Cc"/>
    <property type="match status" value="1"/>
</dbReference>
<dbReference type="InterPro" id="IPR011009">
    <property type="entry name" value="Kinase-like_dom_sf"/>
</dbReference>
<reference evidence="4" key="1">
    <citation type="submission" date="2021-01" db="EMBL/GenBank/DDBJ databases">
        <title>Adiantum capillus-veneris genome.</title>
        <authorList>
            <person name="Fang Y."/>
            <person name="Liao Q."/>
        </authorList>
    </citation>
    <scope>NUCLEOTIDE SEQUENCE</scope>
    <source>
        <strain evidence="4">H3</strain>
        <tissue evidence="4">Leaf</tissue>
    </source>
</reference>
<feature type="chain" id="PRO_5038994803" description="Protein-serine/threonine phosphatase" evidence="1">
    <location>
        <begin position="27"/>
        <end position="980"/>
    </location>
</feature>
<dbReference type="PANTHER" id="PTHR47992">
    <property type="entry name" value="PROTEIN PHOSPHATASE"/>
    <property type="match status" value="1"/>
</dbReference>
<dbReference type="Gene3D" id="1.10.510.10">
    <property type="entry name" value="Transferase(Phosphotransferase) domain 1"/>
    <property type="match status" value="1"/>
</dbReference>
<dbReference type="SUPFAM" id="SSF56112">
    <property type="entry name" value="Protein kinase-like (PK-like)"/>
    <property type="match status" value="1"/>
</dbReference>
<keyword evidence="1" id="KW-0732">Signal</keyword>
<dbReference type="EMBL" id="JABFUD020000016">
    <property type="protein sequence ID" value="KAI5068294.1"/>
    <property type="molecule type" value="Genomic_DNA"/>
</dbReference>
<dbReference type="PROSITE" id="PS50011">
    <property type="entry name" value="PROTEIN_KINASE_DOM"/>
    <property type="match status" value="1"/>
</dbReference>
<dbReference type="InterPro" id="IPR001932">
    <property type="entry name" value="PPM-type_phosphatase-like_dom"/>
</dbReference>
<proteinExistence type="predicted"/>
<dbReference type="PROSITE" id="PS00108">
    <property type="entry name" value="PROTEIN_KINASE_ST"/>
    <property type="match status" value="1"/>
</dbReference>
<feature type="domain" description="Protein kinase" evidence="2">
    <location>
        <begin position="573"/>
        <end position="958"/>
    </location>
</feature>
<gene>
    <name evidence="4" type="ORF">GOP47_0016639</name>
</gene>
<dbReference type="SMART" id="SM00220">
    <property type="entry name" value="S_TKc"/>
    <property type="match status" value="1"/>
</dbReference>